<feature type="transmembrane region" description="Helical" evidence="11">
    <location>
        <begin position="1491"/>
        <end position="1509"/>
    </location>
</feature>
<dbReference type="Pfam" id="PF01061">
    <property type="entry name" value="ABC2_membrane"/>
    <property type="match status" value="2"/>
</dbReference>
<evidence type="ECO:0000256" key="8">
    <source>
        <dbReference type="ARBA" id="ARBA00023136"/>
    </source>
</evidence>
<feature type="compositionally biased region" description="Polar residues" evidence="10">
    <location>
        <begin position="74"/>
        <end position="84"/>
    </location>
</feature>
<dbReference type="CDD" id="cd03233">
    <property type="entry name" value="ABCG_PDR_domain1"/>
    <property type="match status" value="1"/>
</dbReference>
<dbReference type="Pfam" id="PF19055">
    <property type="entry name" value="ABC2_membrane_7"/>
    <property type="match status" value="1"/>
</dbReference>
<comment type="subcellular location">
    <subcellularLocation>
        <location evidence="1">Membrane</location>
        <topology evidence="1">Multi-pass membrane protein</topology>
    </subcellularLocation>
</comment>
<evidence type="ECO:0000256" key="11">
    <source>
        <dbReference type="SAM" id="Phobius"/>
    </source>
</evidence>
<evidence type="ECO:0000256" key="3">
    <source>
        <dbReference type="ARBA" id="ARBA00022448"/>
    </source>
</evidence>
<evidence type="ECO:0000256" key="9">
    <source>
        <dbReference type="ARBA" id="ARBA00051750"/>
    </source>
</evidence>
<feature type="region of interest" description="Disordered" evidence="10">
    <location>
        <begin position="166"/>
        <end position="195"/>
    </location>
</feature>
<evidence type="ECO:0000256" key="6">
    <source>
        <dbReference type="ARBA" id="ARBA00022840"/>
    </source>
</evidence>
<evidence type="ECO:0000256" key="7">
    <source>
        <dbReference type="ARBA" id="ARBA00022989"/>
    </source>
</evidence>
<keyword evidence="8 11" id="KW-0472">Membrane</keyword>
<dbReference type="Proteomes" id="UP001182556">
    <property type="component" value="Unassembled WGS sequence"/>
</dbReference>
<feature type="domain" description="ABC transporter" evidence="12">
    <location>
        <begin position="176"/>
        <end position="447"/>
    </location>
</feature>
<evidence type="ECO:0000256" key="10">
    <source>
        <dbReference type="SAM" id="MobiDB-lite"/>
    </source>
</evidence>
<feature type="transmembrane region" description="Helical" evidence="11">
    <location>
        <begin position="804"/>
        <end position="826"/>
    </location>
</feature>
<evidence type="ECO:0000313" key="14">
    <source>
        <dbReference type="Proteomes" id="UP001182556"/>
    </source>
</evidence>
<dbReference type="GO" id="GO:0016020">
    <property type="term" value="C:membrane"/>
    <property type="evidence" value="ECO:0007669"/>
    <property type="project" value="UniProtKB-SubCell"/>
</dbReference>
<gene>
    <name evidence="13" type="ORF">DB88DRAFT_545536</name>
</gene>
<feature type="compositionally biased region" description="Basic and acidic residues" evidence="10">
    <location>
        <begin position="174"/>
        <end position="195"/>
    </location>
</feature>
<dbReference type="SMART" id="SM00382">
    <property type="entry name" value="AAA"/>
    <property type="match status" value="2"/>
</dbReference>
<dbReference type="PROSITE" id="PS00211">
    <property type="entry name" value="ABC_TRANSPORTER_1"/>
    <property type="match status" value="1"/>
</dbReference>
<dbReference type="InterPro" id="IPR017871">
    <property type="entry name" value="ABC_transporter-like_CS"/>
</dbReference>
<keyword evidence="4 11" id="KW-0812">Transmembrane</keyword>
<evidence type="ECO:0000259" key="12">
    <source>
        <dbReference type="PROSITE" id="PS50893"/>
    </source>
</evidence>
<evidence type="ECO:0000256" key="5">
    <source>
        <dbReference type="ARBA" id="ARBA00022741"/>
    </source>
</evidence>
<dbReference type="GO" id="GO:0140359">
    <property type="term" value="F:ABC-type transporter activity"/>
    <property type="evidence" value="ECO:0007669"/>
    <property type="project" value="InterPro"/>
</dbReference>
<name>A0AAD9L603_PAPLA</name>
<dbReference type="EMBL" id="JAODAN010000004">
    <property type="protein sequence ID" value="KAK1924563.1"/>
    <property type="molecule type" value="Genomic_DNA"/>
</dbReference>
<evidence type="ECO:0000256" key="2">
    <source>
        <dbReference type="ARBA" id="ARBA00006012"/>
    </source>
</evidence>
<comment type="similarity">
    <text evidence="2">Belongs to the ABC transporter superfamily. ABCG family. PDR (TC 3.A.1.205) subfamily.</text>
</comment>
<feature type="compositionally biased region" description="Basic and acidic residues" evidence="10">
    <location>
        <begin position="872"/>
        <end position="884"/>
    </location>
</feature>
<feature type="transmembrane region" description="Helical" evidence="11">
    <location>
        <begin position="1294"/>
        <end position="1321"/>
    </location>
</feature>
<feature type="transmembrane region" description="Helical" evidence="11">
    <location>
        <begin position="665"/>
        <end position="690"/>
    </location>
</feature>
<dbReference type="SUPFAM" id="SSF52540">
    <property type="entry name" value="P-loop containing nucleoside triphosphate hydrolases"/>
    <property type="match status" value="2"/>
</dbReference>
<keyword evidence="3" id="KW-0813">Transport</keyword>
<feature type="transmembrane region" description="Helical" evidence="11">
    <location>
        <begin position="1229"/>
        <end position="1247"/>
    </location>
</feature>
<dbReference type="InterPro" id="IPR027417">
    <property type="entry name" value="P-loop_NTPase"/>
</dbReference>
<feature type="transmembrane region" description="Helical" evidence="11">
    <location>
        <begin position="1364"/>
        <end position="1386"/>
    </location>
</feature>
<feature type="transmembrane region" description="Helical" evidence="11">
    <location>
        <begin position="633"/>
        <end position="659"/>
    </location>
</feature>
<feature type="domain" description="ABC transporter" evidence="12">
    <location>
        <begin position="897"/>
        <end position="1139"/>
    </location>
</feature>
<protein>
    <submittedName>
        <fullName evidence="13">ABC transporter</fullName>
    </submittedName>
</protein>
<dbReference type="InterPro" id="IPR034001">
    <property type="entry name" value="ABCG_PDR_1"/>
</dbReference>
<evidence type="ECO:0000256" key="4">
    <source>
        <dbReference type="ARBA" id="ARBA00022692"/>
    </source>
</evidence>
<comment type="catalytic activity">
    <reaction evidence="9">
        <text>itraconazole(in) + ATP + H2O = itraconazole(out) + ADP + phosphate + H(+)</text>
        <dbReference type="Rhea" id="RHEA:33503"/>
        <dbReference type="ChEBI" id="CHEBI:6076"/>
        <dbReference type="ChEBI" id="CHEBI:15377"/>
        <dbReference type="ChEBI" id="CHEBI:15378"/>
        <dbReference type="ChEBI" id="CHEBI:30616"/>
        <dbReference type="ChEBI" id="CHEBI:43474"/>
        <dbReference type="ChEBI" id="CHEBI:456216"/>
    </reaction>
    <physiologicalReaction direction="left-to-right" evidence="9">
        <dbReference type="Rhea" id="RHEA:33504"/>
    </physiologicalReaction>
</comment>
<feature type="region of interest" description="Disordered" evidence="10">
    <location>
        <begin position="1"/>
        <end position="95"/>
    </location>
</feature>
<dbReference type="InterPro" id="IPR043926">
    <property type="entry name" value="ABCG_dom"/>
</dbReference>
<dbReference type="Pfam" id="PF06422">
    <property type="entry name" value="PDR_CDR"/>
    <property type="match status" value="1"/>
</dbReference>
<feature type="transmembrane region" description="Helical" evidence="11">
    <location>
        <begin position="1398"/>
        <end position="1418"/>
    </location>
</feature>
<evidence type="ECO:0000313" key="13">
    <source>
        <dbReference type="EMBL" id="KAK1924563.1"/>
    </source>
</evidence>
<evidence type="ECO:0000256" key="1">
    <source>
        <dbReference type="ARBA" id="ARBA00004141"/>
    </source>
</evidence>
<reference evidence="13" key="1">
    <citation type="submission" date="2023-02" db="EMBL/GenBank/DDBJ databases">
        <title>Identification and recombinant expression of a fungal hydrolase from Papiliotrema laurentii that hydrolyzes apple cutin and clears colloidal polyester polyurethane.</title>
        <authorList>
            <consortium name="DOE Joint Genome Institute"/>
            <person name="Roman V.A."/>
            <person name="Bojanowski C."/>
            <person name="Crable B.R."/>
            <person name="Wagner D.N."/>
            <person name="Hung C.S."/>
            <person name="Nadeau L.J."/>
            <person name="Schratz L."/>
            <person name="Haridas S."/>
            <person name="Pangilinan J."/>
            <person name="Lipzen A."/>
            <person name="Na H."/>
            <person name="Yan M."/>
            <person name="Ng V."/>
            <person name="Grigoriev I.V."/>
            <person name="Spatafora J.W."/>
            <person name="Barlow D."/>
            <person name="Biffinger J."/>
            <person name="Kelley-Loughnane N."/>
            <person name="Varaljay V.A."/>
            <person name="Crookes-Goodson W.J."/>
        </authorList>
    </citation>
    <scope>NUCLEOTIDE SEQUENCE</scope>
    <source>
        <strain evidence="13">5307AH</strain>
    </source>
</reference>
<dbReference type="InterPro" id="IPR010929">
    <property type="entry name" value="PDR_CDR_ABC"/>
</dbReference>
<dbReference type="CDD" id="cd03232">
    <property type="entry name" value="ABCG_PDR_domain2"/>
    <property type="match status" value="1"/>
</dbReference>
<proteinExistence type="inferred from homology"/>
<dbReference type="GO" id="GO:0016887">
    <property type="term" value="F:ATP hydrolysis activity"/>
    <property type="evidence" value="ECO:0007669"/>
    <property type="project" value="InterPro"/>
</dbReference>
<dbReference type="Pfam" id="PF00005">
    <property type="entry name" value="ABC_tran"/>
    <property type="match status" value="2"/>
</dbReference>
<dbReference type="InterPro" id="IPR013525">
    <property type="entry name" value="ABC2_TM"/>
</dbReference>
<comment type="caution">
    <text evidence="13">The sequence shown here is derived from an EMBL/GenBank/DDBJ whole genome shotgun (WGS) entry which is preliminary data.</text>
</comment>
<keyword evidence="5" id="KW-0547">Nucleotide-binding</keyword>
<dbReference type="GO" id="GO:0005524">
    <property type="term" value="F:ATP binding"/>
    <property type="evidence" value="ECO:0007669"/>
    <property type="project" value="UniProtKB-KW"/>
</dbReference>
<feature type="transmembrane region" description="Helical" evidence="11">
    <location>
        <begin position="702"/>
        <end position="719"/>
    </location>
</feature>
<dbReference type="FunFam" id="3.40.50.300:FF:000054">
    <property type="entry name" value="ABC multidrug transporter atrF"/>
    <property type="match status" value="1"/>
</dbReference>
<sequence>MSGTPPQLQLGRPIDQVESESSSRRYSTGDRTAVPTPIDASSRSVAERPSQDSLVGGSNDKTPVGSDKLRDQSKATSDGSSRNSVAEEEEEGWSYVGQLKRDQELLKSRGLPPHRALPLAYEHLSVRGEGGADEVMYGPTVGGIIAPWTGIKYKKKAAKLAAARAETGGGGEGESGRTDDMVWNEKDGQKKKKGEEGLRKGERYLIKDFSGLVRPGEMMLVVGRPGSGCTTFLKALAGLHSGYAGIDGTIHYGTMADTKSLHPYKADVIFNSEEDLHDPNLLVGRTLDFALRNNTPAPEARLPKEHGGEPMTDKEYLKKTKAELLKIFGLEHTPKTKVGDQYVRGVSGGEKKRVSIAEVLTSKASIQMWDNATRGLDADTALRFNKVLRDRADVERNTTVVSLYQAGNGIYDLFDKVTVIAEGRVIYYGPRSEARKYFEDLGFVHPDGGNTADFLTSVTAINEREVREDYDKKPLVTPAEFEEAYRNSSIAKAMQEELEAYLADSEREEMTRMTQDNIQTQKARLALKGRPEKVDYFTQVRAALIRDYQQRWGDQWTLWARQATTLIQALITGSLFYAVSDTTGALFLRGGAIFLTLLYPSLISLSETTAAFSGRAVLAKHKAFSMYRPSAVLIAQTIGDLPIFFIQIVIFTLIIYFMVGLKMDAGLYFTYLLFTYITTLCTTAFFRFVGYSFGTFNDASKVSGLMFSILVTYAGYIIYSPSMHPWFAWIRWIDPVYYSFEALMINELDGLDIQCAPPQLVPYGQEYGANQPAGCAFPGARPGETTLTGQAWANTALRFYKSHVWRNFGIVVALWIFFLFLGVIVIERLPAAGSNKAVLLYKRGGGGKFIRAANQNGTSPRDEEEGAGETQVTEKPKKSSKDDTAPPSDVHAVETVFTWKDLTYTVQADGQPKVLLDKVFGYCKAGTLTALMGSSGAGKTTLMDVLAARKTDGEIKGEVLMNGKQLPISFQRTTGYCEQVDVHLPQATVREALEFSALLRQPRSLSDKEKLAYVDVIIDLLELHDIEDALIGQPGAGLGVEQRKRLTIGVELVSKPTLLFLDEPTSGLDGQSSYLIVSFLRKLAAAGQAVLCTIHQPSASLFARFDQLLLLKAGGKTVYFGAVDDLKDYFSKQGVDIPREVNPAERMIDIVSGDLSKGRDWAQIWLDSEECKARAAELEELKKSGEGKQHESEDDKYEYASTTGTQLRLVTKRASIQLWRDTEYVMNKVALHIGSALFNGFSFWMIGNSYADLQNRVFTIFQFIFVAPGVIAQTQPKFIANRDIFEAREKKAKLYSWQAFCFGEIVAEVPYLLVCALLYFAPWYPVVGFSFHPSVAGPVYLQMTLYEFLYTGIGQFVAAYAPNAVFAALVNPLLIGVLVTFCGVLVPYPQITAFWRYWLYYINPFNYLIGGLVSRILWNVDVECNSQEYGVFNPPDGQTCAQYMEGFLQQNPGYLRDPQATSNCQYCPFSQGNQYLETLNLGDKSDGWRDIGLTALFCISSYALVFLLLKLRSKRSKTAA</sequence>
<accession>A0AAD9L603</accession>
<dbReference type="PROSITE" id="PS50893">
    <property type="entry name" value="ABC_TRANSPORTER_2"/>
    <property type="match status" value="2"/>
</dbReference>
<keyword evidence="14" id="KW-1185">Reference proteome</keyword>
<dbReference type="InterPro" id="IPR003439">
    <property type="entry name" value="ABC_transporter-like_ATP-bd"/>
</dbReference>
<dbReference type="Gene3D" id="3.40.50.300">
    <property type="entry name" value="P-loop containing nucleotide triphosphate hydrolases"/>
    <property type="match status" value="2"/>
</dbReference>
<dbReference type="InterPro" id="IPR003593">
    <property type="entry name" value="AAA+_ATPase"/>
</dbReference>
<keyword evidence="7 11" id="KW-1133">Transmembrane helix</keyword>
<organism evidence="13 14">
    <name type="scientific">Papiliotrema laurentii</name>
    <name type="common">Cryptococcus laurentii</name>
    <dbReference type="NCBI Taxonomy" id="5418"/>
    <lineage>
        <taxon>Eukaryota</taxon>
        <taxon>Fungi</taxon>
        <taxon>Dikarya</taxon>
        <taxon>Basidiomycota</taxon>
        <taxon>Agaricomycotina</taxon>
        <taxon>Tremellomycetes</taxon>
        <taxon>Tremellales</taxon>
        <taxon>Rhynchogastremaceae</taxon>
        <taxon>Papiliotrema</taxon>
    </lineage>
</organism>
<dbReference type="PANTHER" id="PTHR19241">
    <property type="entry name" value="ATP-BINDING CASSETTE TRANSPORTER"/>
    <property type="match status" value="1"/>
</dbReference>
<keyword evidence="6" id="KW-0067">ATP-binding</keyword>
<feature type="region of interest" description="Disordered" evidence="10">
    <location>
        <begin position="851"/>
        <end position="889"/>
    </location>
</feature>
<dbReference type="InterPro" id="IPR034003">
    <property type="entry name" value="ABCG_PDR_2"/>
</dbReference>